<proteinExistence type="predicted"/>
<evidence type="ECO:0000313" key="1">
    <source>
        <dbReference type="EMBL" id="KAJ3558501.1"/>
    </source>
</evidence>
<reference evidence="1" key="1">
    <citation type="submission" date="2022-07" db="EMBL/GenBank/DDBJ databases">
        <title>Genome Sequence of Phlebia brevispora.</title>
        <authorList>
            <person name="Buettner E."/>
        </authorList>
    </citation>
    <scope>NUCLEOTIDE SEQUENCE</scope>
    <source>
        <strain evidence="1">MPL23</strain>
    </source>
</reference>
<gene>
    <name evidence="1" type="ORF">NM688_g891</name>
</gene>
<comment type="caution">
    <text evidence="1">The sequence shown here is derived from an EMBL/GenBank/DDBJ whole genome shotgun (WGS) entry which is preliminary data.</text>
</comment>
<dbReference type="EMBL" id="JANHOG010000085">
    <property type="protein sequence ID" value="KAJ3558501.1"/>
    <property type="molecule type" value="Genomic_DNA"/>
</dbReference>
<keyword evidence="2" id="KW-1185">Reference proteome</keyword>
<accession>A0ACC1TD27</accession>
<protein>
    <submittedName>
        <fullName evidence="1">Uncharacterized protein</fullName>
    </submittedName>
</protein>
<organism evidence="1 2">
    <name type="scientific">Phlebia brevispora</name>
    <dbReference type="NCBI Taxonomy" id="194682"/>
    <lineage>
        <taxon>Eukaryota</taxon>
        <taxon>Fungi</taxon>
        <taxon>Dikarya</taxon>
        <taxon>Basidiomycota</taxon>
        <taxon>Agaricomycotina</taxon>
        <taxon>Agaricomycetes</taxon>
        <taxon>Polyporales</taxon>
        <taxon>Meruliaceae</taxon>
        <taxon>Phlebia</taxon>
    </lineage>
</organism>
<sequence>MRTRLCASLEKEVLLFDVVVVDDFILLSLTISVSAMSSDEYFDDDLPSAILHEFDAIDAAYRTQASGSKPVSARPKTPPPRQPQTAKQAPREVIEVDDDDEFGAFDDIVVDDAALKAIDQACVEALAKDRPRSSFATGSSRQGISRTSSKATIQTTLFGGVATQSSPSKRTAAPSSSRSPLQRRASSSANNIFRGKPKKVKQWDHTAFAKTGWKQPKSAKGKETTVGSFEEEEEFDDEDIEFEQFPAPFVSVGPPPPMKLQIDRLAARCWIYPLNQPKRDYQYNIVKKSLYENTLVALPTGLGKTFIAGVVMLNFYTWFPEGKVVFVAPTKPLVAQQIDACHKTCGIPGSHAAELTGQNTRQVRAKAWQEKRVFYMTPQTLMNDLRMDNCDPSDIVLLVIDEAHKGSGDYAYAQVVRYLMAKNPHFRILALTATPGSKPETVQTIVDALHISHIEIRDEHSLDLKPYMHKKHTLQHVIPMNEDIIKIRDLLSVVMEPMIKKLSGAGILHTHPSPVMIHPFSCLQAMKGLHGRGGAPWAFPFLQKLNGLARAMSYLYECSMVQCYTCINELISAPPKGKQKENPFKSDVKIQAILEEFEAQKNRPTGFAIHPKMEKLKMLLVEHFAQKQFDKEDADAAGRGEGVSGDSRVMVFSTYRQCVDEIVEYLNRESPMIRAVPFIGQGTDKSGKKGYGQKQQLEVIKKFKAGEYNVLVSTSIGEEGLDIGEIDMIICYEAQKSSVRMLQRIGRTGRKRDGYVHVLMSEVREERNWEKANENYEDVQRFIIRAEDLELYGDVERLVPPEFDPEAILQEMPIEEYVRDDGPPKRIPKSPKSKKTRDPKRNIPTGAASGFVNASQLVRKGRLSPLQELDSDALNSDSDDQEIMAGIHGPRRTISMPEKSMSTRKKGLRRTATTATGKAKKTNGTKTSRKKKQALVEAADIQLEDDSDDEAIERGLHETGGSSSKAVSRAPTPPSPTPSTHRSMAERSWSPEIPLAEEVIDLTASDPPVQAIPPTAPSSPAPGPSDLFADDEVMASNEVQGSPASLQESLPEQALEVEDPNMAWLLDDDDESVGQVVDSSPLLLPVDDEERRSARASPLEPRFSLRGTPIAVESSDVEIVEDEPLPSPPPPPPPPADLFSDEPSVSPKQNSMPPPPLPNRFAIPSTPPLSTEPGVPCTFDVRGPGKGKKRARVAIDSSPLEMPSTPQKRLQRGRSPSRSNSPPKPLEREKPKRKKRKFHDIVEAKRHNPWMDVEAGHSGDEYSDGGSEGDYLANESDRRFMEELPETQASPSYDQSAVYRRSLITQASSASLPAFAHKPMRRDGGFVYAAPSNGHSPADPSSSPPYRQDSDDYMLGSFIVADDEDISYATDRSMPSDP</sequence>
<evidence type="ECO:0000313" key="2">
    <source>
        <dbReference type="Proteomes" id="UP001148662"/>
    </source>
</evidence>
<dbReference type="Proteomes" id="UP001148662">
    <property type="component" value="Unassembled WGS sequence"/>
</dbReference>
<name>A0ACC1TD27_9APHY</name>